<keyword evidence="1" id="KW-1133">Transmembrane helix</keyword>
<proteinExistence type="predicted"/>
<reference evidence="2 3" key="1">
    <citation type="submission" date="2019-01" db="EMBL/GenBank/DDBJ databases">
        <title>Insights into ecological role of a new deltaproteobacterial order Candidatus Sinidesulfobacterales (Sva0485) by metagenomics and metatranscriptomics.</title>
        <authorList>
            <person name="Tan S."/>
            <person name="Liu J."/>
            <person name="Fang Y."/>
            <person name="Hedlund B.P."/>
            <person name="Lian Z.H."/>
            <person name="Huang L.Y."/>
            <person name="Li J.T."/>
            <person name="Huang L.N."/>
            <person name="Li W.J."/>
            <person name="Jiang H.C."/>
            <person name="Dong H.L."/>
            <person name="Shu W.S."/>
        </authorList>
    </citation>
    <scope>NUCLEOTIDE SEQUENCE [LARGE SCALE GENOMIC DNA]</scope>
    <source>
        <strain evidence="2">AP3</strain>
    </source>
</reference>
<evidence type="ECO:0000256" key="1">
    <source>
        <dbReference type="SAM" id="Phobius"/>
    </source>
</evidence>
<protein>
    <submittedName>
        <fullName evidence="2">Uncharacterized protein</fullName>
    </submittedName>
</protein>
<feature type="transmembrane region" description="Helical" evidence="1">
    <location>
        <begin position="39"/>
        <end position="59"/>
    </location>
</feature>
<gene>
    <name evidence="2" type="ORF">EVJ47_01000</name>
</gene>
<dbReference type="EMBL" id="SGBD01000001">
    <property type="protein sequence ID" value="RZD14893.1"/>
    <property type="molecule type" value="Genomic_DNA"/>
</dbReference>
<organism evidence="2 3">
    <name type="scientific">Candidatus Acidulodesulfobacterium ferriphilum</name>
    <dbReference type="NCBI Taxonomy" id="2597223"/>
    <lineage>
        <taxon>Bacteria</taxon>
        <taxon>Deltaproteobacteria</taxon>
        <taxon>Candidatus Acidulodesulfobacterales</taxon>
        <taxon>Candidatus Acidulodesulfobacterium</taxon>
    </lineage>
</organism>
<evidence type="ECO:0000313" key="3">
    <source>
        <dbReference type="Proteomes" id="UP000320813"/>
    </source>
</evidence>
<sequence>MKKENKVSKKLYMTASACPSSHAEDAGGGGGARKRKGQVYRGSFSIFLIIIAAILSQFISTRTCFGLKNPFISPFKAKQYKNRIENPLNGITLQAIVSSSNPNKNVAIINDKPYYIGSKIVGKTVVGISSKAVTIKLENGKIVKLLLVRYEGFKK</sequence>
<name>A0A519BC89_9DELT</name>
<evidence type="ECO:0000313" key="2">
    <source>
        <dbReference type="EMBL" id="RZD14893.1"/>
    </source>
</evidence>
<accession>A0A519BC89</accession>
<dbReference type="Proteomes" id="UP000320813">
    <property type="component" value="Unassembled WGS sequence"/>
</dbReference>
<dbReference type="AlphaFoldDB" id="A0A519BC89"/>
<comment type="caution">
    <text evidence="2">The sequence shown here is derived from an EMBL/GenBank/DDBJ whole genome shotgun (WGS) entry which is preliminary data.</text>
</comment>
<keyword evidence="1" id="KW-0812">Transmembrane</keyword>
<keyword evidence="1" id="KW-0472">Membrane</keyword>